<feature type="region of interest" description="Disordered" evidence="1">
    <location>
        <begin position="36"/>
        <end position="82"/>
    </location>
</feature>
<evidence type="ECO:0000313" key="3">
    <source>
        <dbReference type="Proteomes" id="UP000596661"/>
    </source>
</evidence>
<dbReference type="Proteomes" id="UP000596661">
    <property type="component" value="Chromosome 1"/>
</dbReference>
<dbReference type="Gramene" id="evm.model.01.937">
    <property type="protein sequence ID" value="cds.evm.model.01.937"/>
    <property type="gene ID" value="evm.TU.01.937"/>
</dbReference>
<evidence type="ECO:0000313" key="2">
    <source>
        <dbReference type="EnsemblPlants" id="cds.evm.model.01.937"/>
    </source>
</evidence>
<dbReference type="EnsemblPlants" id="evm.model.01.937">
    <property type="protein sequence ID" value="cds.evm.model.01.937"/>
    <property type="gene ID" value="evm.TU.01.937"/>
</dbReference>
<reference evidence="2" key="2">
    <citation type="submission" date="2021-03" db="UniProtKB">
        <authorList>
            <consortium name="EnsemblPlants"/>
        </authorList>
    </citation>
    <scope>IDENTIFICATION</scope>
</reference>
<name>A0A803NRI8_CANSA</name>
<evidence type="ECO:0000256" key="1">
    <source>
        <dbReference type="SAM" id="MobiDB-lite"/>
    </source>
</evidence>
<reference evidence="2" key="1">
    <citation type="submission" date="2018-11" db="EMBL/GenBank/DDBJ databases">
        <authorList>
            <person name="Grassa J C."/>
        </authorList>
    </citation>
    <scope>NUCLEOTIDE SEQUENCE [LARGE SCALE GENOMIC DNA]</scope>
</reference>
<feature type="region of interest" description="Disordered" evidence="1">
    <location>
        <begin position="1"/>
        <end position="24"/>
    </location>
</feature>
<protein>
    <submittedName>
        <fullName evidence="2">Uncharacterized protein</fullName>
    </submittedName>
</protein>
<organism evidence="2 3">
    <name type="scientific">Cannabis sativa</name>
    <name type="common">Hemp</name>
    <name type="synonym">Marijuana</name>
    <dbReference type="NCBI Taxonomy" id="3483"/>
    <lineage>
        <taxon>Eukaryota</taxon>
        <taxon>Viridiplantae</taxon>
        <taxon>Streptophyta</taxon>
        <taxon>Embryophyta</taxon>
        <taxon>Tracheophyta</taxon>
        <taxon>Spermatophyta</taxon>
        <taxon>Magnoliopsida</taxon>
        <taxon>eudicotyledons</taxon>
        <taxon>Gunneridae</taxon>
        <taxon>Pentapetalae</taxon>
        <taxon>rosids</taxon>
        <taxon>fabids</taxon>
        <taxon>Rosales</taxon>
        <taxon>Cannabaceae</taxon>
        <taxon>Cannabis</taxon>
    </lineage>
</organism>
<dbReference type="EMBL" id="UZAU01000018">
    <property type="status" value="NOT_ANNOTATED_CDS"/>
    <property type="molecule type" value="Genomic_DNA"/>
</dbReference>
<feature type="compositionally biased region" description="Basic and acidic residues" evidence="1">
    <location>
        <begin position="1"/>
        <end position="10"/>
    </location>
</feature>
<proteinExistence type="predicted"/>
<accession>A0A803NRI8</accession>
<dbReference type="AlphaFoldDB" id="A0A803NRI8"/>
<keyword evidence="3" id="KW-1185">Reference proteome</keyword>
<sequence length="150" mass="16424">MASRMKDMMKRSSSSPSGGCTPSKVVWTRAASDVTQATLPPLPSGPLPINQPVIVDPSLRSTSPKEPSKGYQKQGRATSSRTLDSDSLDYLTFSALKDVTSKMVQLAAMPGAMVRERGRSNEMVCRSLRLVMSLEWCQEVWGWDLVKCGQ</sequence>